<protein>
    <recommendedName>
        <fullName evidence="3">Winged helix-turn-helix domain-containing protein</fullName>
    </recommendedName>
</protein>
<sequence length="95" mass="10344">MSHPARSTDPQTSHDAARHIVASGAQALQQEQARDAVSCHPGLTSSELARASGFDRYMLARRLPELCDSDRVVRGDARRCSISGRSAATWWPVQA</sequence>
<keyword evidence="2" id="KW-1185">Reference proteome</keyword>
<evidence type="ECO:0000313" key="2">
    <source>
        <dbReference type="Proteomes" id="UP000051254"/>
    </source>
</evidence>
<gene>
    <name evidence="1" type="ORF">ABB25_00940</name>
</gene>
<proteinExistence type="predicted"/>
<dbReference type="PATRIC" id="fig|266128.3.peg.1255"/>
<dbReference type="Proteomes" id="UP000051254">
    <property type="component" value="Unassembled WGS sequence"/>
</dbReference>
<dbReference type="OrthoDB" id="6049188at2"/>
<dbReference type="AlphaFoldDB" id="A0A0R0BUE2"/>
<dbReference type="EMBL" id="LDJH01000002">
    <property type="protein sequence ID" value="KRG60793.1"/>
    <property type="molecule type" value="Genomic_DNA"/>
</dbReference>
<evidence type="ECO:0000313" key="1">
    <source>
        <dbReference type="EMBL" id="KRG60793.1"/>
    </source>
</evidence>
<dbReference type="RefSeq" id="WP_057662368.1">
    <property type="nucleotide sequence ID" value="NZ_LDJH01000002.1"/>
</dbReference>
<reference evidence="1 2" key="1">
    <citation type="submission" date="2015-05" db="EMBL/GenBank/DDBJ databases">
        <title>Genome sequencing and analysis of members of genus Stenotrophomonas.</title>
        <authorList>
            <person name="Patil P.P."/>
            <person name="Midha S."/>
            <person name="Patil P.B."/>
        </authorList>
    </citation>
    <scope>NUCLEOTIDE SEQUENCE [LARGE SCALE GENOMIC DNA]</scope>
    <source>
        <strain evidence="1 2">DSM 17805</strain>
    </source>
</reference>
<evidence type="ECO:0008006" key="3">
    <source>
        <dbReference type="Google" id="ProtNLM"/>
    </source>
</evidence>
<name>A0A0R0BUE2_9GAMM</name>
<comment type="caution">
    <text evidence="1">The sequence shown here is derived from an EMBL/GenBank/DDBJ whole genome shotgun (WGS) entry which is preliminary data.</text>
</comment>
<accession>A0A0R0BUE2</accession>
<organism evidence="1 2">
    <name type="scientific">Stenotrophomonas koreensis</name>
    <dbReference type="NCBI Taxonomy" id="266128"/>
    <lineage>
        <taxon>Bacteria</taxon>
        <taxon>Pseudomonadati</taxon>
        <taxon>Pseudomonadota</taxon>
        <taxon>Gammaproteobacteria</taxon>
        <taxon>Lysobacterales</taxon>
        <taxon>Lysobacteraceae</taxon>
        <taxon>Stenotrophomonas</taxon>
    </lineage>
</organism>